<dbReference type="Proteomes" id="UP001158067">
    <property type="component" value="Unassembled WGS sequence"/>
</dbReference>
<keyword evidence="3" id="KW-1185">Reference proteome</keyword>
<accession>A0ABY1QEL4</accession>
<feature type="chain" id="PRO_5046839079" description="Secreted protein" evidence="1">
    <location>
        <begin position="21"/>
        <end position="425"/>
    </location>
</feature>
<dbReference type="RefSeq" id="WP_283434088.1">
    <property type="nucleotide sequence ID" value="NZ_FXUG01000011.1"/>
</dbReference>
<proteinExistence type="predicted"/>
<dbReference type="EMBL" id="FXUG01000011">
    <property type="protein sequence ID" value="SMP68884.1"/>
    <property type="molecule type" value="Genomic_DNA"/>
</dbReference>
<dbReference type="SUPFAM" id="SSF49899">
    <property type="entry name" value="Concanavalin A-like lectins/glucanases"/>
    <property type="match status" value="1"/>
</dbReference>
<keyword evidence="1" id="KW-0732">Signal</keyword>
<name>A0ABY1QEL4_9BACT</name>
<gene>
    <name evidence="2" type="ORF">SAMN06265222_111124</name>
</gene>
<dbReference type="InterPro" id="IPR013320">
    <property type="entry name" value="ConA-like_dom_sf"/>
</dbReference>
<protein>
    <recommendedName>
        <fullName evidence="4">Secreted protein</fullName>
    </recommendedName>
</protein>
<evidence type="ECO:0000313" key="2">
    <source>
        <dbReference type="EMBL" id="SMP68884.1"/>
    </source>
</evidence>
<feature type="signal peptide" evidence="1">
    <location>
        <begin position="1"/>
        <end position="20"/>
    </location>
</feature>
<evidence type="ECO:0000256" key="1">
    <source>
        <dbReference type="SAM" id="SignalP"/>
    </source>
</evidence>
<reference evidence="2 3" key="1">
    <citation type="submission" date="2017-05" db="EMBL/GenBank/DDBJ databases">
        <authorList>
            <person name="Varghese N."/>
            <person name="Submissions S."/>
        </authorList>
    </citation>
    <scope>NUCLEOTIDE SEQUENCE [LARGE SCALE GENOMIC DNA]</scope>
    <source>
        <strain evidence="2 3">DSM 25457</strain>
    </source>
</reference>
<sequence length="425" mass="47456">MIRTVPTILVFLSCFGVATANDGDYQRHVDVVRNTPGCVAFWDFVKREPGGQNRFTAHVPEGATNDFPLDANNYVKDYWGAGRDAGYQDFPLLGRGPFGQAIRIRREQDASFRPLLMVPRERMHDSAIDIKGADHPVSIVAWAIRESGNHALAGIWHEGTDLKERASQGIQRVERGQRQYAIFAGLERAGSACGHVSENGAGSFQYKFALHKTYSQETAPEVPADSPVDVLDQSWHCFAMTFSPQRSELKSWLDGQAADHWQDNVRQRIPPVYNAWRQGELHQIAGIQPGEDVNYPADQYYNPPEDNLISSKVLSESADVRIELQQFPYTRVKVTFQKQPDGQWQVVDRDLSAVRKNPWWFPHPIYSPADAQTGGPFAIGRVIHSARTVGFTGWIGGVAVFDRALNTSELQALSSINVIANAKVQ</sequence>
<evidence type="ECO:0000313" key="3">
    <source>
        <dbReference type="Proteomes" id="UP001158067"/>
    </source>
</evidence>
<organism evidence="2 3">
    <name type="scientific">Neorhodopirellula lusitana</name>
    <dbReference type="NCBI Taxonomy" id="445327"/>
    <lineage>
        <taxon>Bacteria</taxon>
        <taxon>Pseudomonadati</taxon>
        <taxon>Planctomycetota</taxon>
        <taxon>Planctomycetia</taxon>
        <taxon>Pirellulales</taxon>
        <taxon>Pirellulaceae</taxon>
        <taxon>Neorhodopirellula</taxon>
    </lineage>
</organism>
<comment type="caution">
    <text evidence="2">The sequence shown here is derived from an EMBL/GenBank/DDBJ whole genome shotgun (WGS) entry which is preliminary data.</text>
</comment>
<evidence type="ECO:0008006" key="4">
    <source>
        <dbReference type="Google" id="ProtNLM"/>
    </source>
</evidence>